<feature type="region of interest" description="Disordered" evidence="1">
    <location>
        <begin position="39"/>
        <end position="61"/>
    </location>
</feature>
<evidence type="ECO:0000313" key="3">
    <source>
        <dbReference type="Proteomes" id="UP001148838"/>
    </source>
</evidence>
<proteinExistence type="predicted"/>
<sequence length="97" mass="11166">MSVLFSSSNLEDVAFILTQLEERDPDLVAENETLERNLGERDVLLQKQTEPSRSNSERNISDIDIDIPDIVYCDSDVRFELDQRPEEQIARGRRAAE</sequence>
<name>A0ABQ8TYC5_PERAM</name>
<comment type="caution">
    <text evidence="2">The sequence shown here is derived from an EMBL/GenBank/DDBJ whole genome shotgun (WGS) entry which is preliminary data.</text>
</comment>
<keyword evidence="3" id="KW-1185">Reference proteome</keyword>
<evidence type="ECO:0000256" key="1">
    <source>
        <dbReference type="SAM" id="MobiDB-lite"/>
    </source>
</evidence>
<organism evidence="2 3">
    <name type="scientific">Periplaneta americana</name>
    <name type="common">American cockroach</name>
    <name type="synonym">Blatta americana</name>
    <dbReference type="NCBI Taxonomy" id="6978"/>
    <lineage>
        <taxon>Eukaryota</taxon>
        <taxon>Metazoa</taxon>
        <taxon>Ecdysozoa</taxon>
        <taxon>Arthropoda</taxon>
        <taxon>Hexapoda</taxon>
        <taxon>Insecta</taxon>
        <taxon>Pterygota</taxon>
        <taxon>Neoptera</taxon>
        <taxon>Polyneoptera</taxon>
        <taxon>Dictyoptera</taxon>
        <taxon>Blattodea</taxon>
        <taxon>Blattoidea</taxon>
        <taxon>Blattidae</taxon>
        <taxon>Blattinae</taxon>
        <taxon>Periplaneta</taxon>
    </lineage>
</organism>
<evidence type="ECO:0000313" key="2">
    <source>
        <dbReference type="EMBL" id="KAJ4450650.1"/>
    </source>
</evidence>
<dbReference type="EMBL" id="JAJSOF020000001">
    <property type="protein sequence ID" value="KAJ4450650.1"/>
    <property type="molecule type" value="Genomic_DNA"/>
</dbReference>
<accession>A0ABQ8TYC5</accession>
<gene>
    <name evidence="2" type="ORF">ANN_02079</name>
</gene>
<protein>
    <submittedName>
        <fullName evidence="2">Uncharacterized protein</fullName>
    </submittedName>
</protein>
<dbReference type="Proteomes" id="UP001148838">
    <property type="component" value="Unassembled WGS sequence"/>
</dbReference>
<reference evidence="2 3" key="1">
    <citation type="journal article" date="2022" name="Allergy">
        <title>Genome assembly and annotation of Periplaneta americana reveal a comprehensive cockroach allergen profile.</title>
        <authorList>
            <person name="Wang L."/>
            <person name="Xiong Q."/>
            <person name="Saelim N."/>
            <person name="Wang L."/>
            <person name="Nong W."/>
            <person name="Wan A.T."/>
            <person name="Shi M."/>
            <person name="Liu X."/>
            <person name="Cao Q."/>
            <person name="Hui J.H.L."/>
            <person name="Sookrung N."/>
            <person name="Leung T.F."/>
            <person name="Tungtrongchitr A."/>
            <person name="Tsui S.K.W."/>
        </authorList>
    </citation>
    <scope>NUCLEOTIDE SEQUENCE [LARGE SCALE GENOMIC DNA]</scope>
    <source>
        <strain evidence="2">PWHHKU_190912</strain>
    </source>
</reference>